<evidence type="ECO:0000313" key="1">
    <source>
        <dbReference type="EMBL" id="MFC4728986.1"/>
    </source>
</evidence>
<dbReference type="InterPro" id="IPR042564">
    <property type="entry name" value="CRISPR-Cas6/Csy4_sf"/>
</dbReference>
<dbReference type="Pfam" id="PF09618">
    <property type="entry name" value="Cas_Csy4"/>
    <property type="match status" value="1"/>
</dbReference>
<dbReference type="Gene3D" id="3.30.70.2540">
    <property type="entry name" value="CRISPR-associated endoribonuclease Cas6/Csy4"/>
    <property type="match status" value="1"/>
</dbReference>
<name>A0ABV9NL13_9GAMM</name>
<protein>
    <submittedName>
        <fullName evidence="1">Type I-F CRISPR-associated endoribonuclease Cas6/Csy4</fullName>
    </submittedName>
</protein>
<organism evidence="1 2">
    <name type="scientific">Coralloluteibacterium thermophilum</name>
    <dbReference type="NCBI Taxonomy" id="2707049"/>
    <lineage>
        <taxon>Bacteria</taxon>
        <taxon>Pseudomonadati</taxon>
        <taxon>Pseudomonadota</taxon>
        <taxon>Gammaproteobacteria</taxon>
        <taxon>Lysobacterales</taxon>
        <taxon>Lysobacteraceae</taxon>
        <taxon>Coralloluteibacterium</taxon>
    </lineage>
</organism>
<sequence length="188" mass="21099">MDHYLECRLRRDPELTPQHLLNGLYARLHRALAQLGCQDIGVSFPEHDDSKPTLGGRVRLHGFEASLRTLMATGWIEGMLDHLHLSAITPVPTGVQHRRVSRVQAKSSPARLRRRAMRRHGLDDDTAQQRIPDTVAKRLMLPHVVIGSRSTGQPTFPLFVQHGPLLPEPVSGAFNSYGLSREATVPWF</sequence>
<dbReference type="NCBIfam" id="TIGR02563">
    <property type="entry name" value="cas_Csy4"/>
    <property type="match status" value="1"/>
</dbReference>
<comment type="caution">
    <text evidence="1">The sequence shown here is derived from an EMBL/GenBank/DDBJ whole genome shotgun (WGS) entry which is preliminary data.</text>
</comment>
<dbReference type="Proteomes" id="UP001595892">
    <property type="component" value="Unassembled WGS sequence"/>
</dbReference>
<gene>
    <name evidence="1" type="primary">cas6f</name>
    <name evidence="1" type="ORF">ACFO3Q_12500</name>
</gene>
<accession>A0ABV9NL13</accession>
<reference evidence="2" key="1">
    <citation type="journal article" date="2019" name="Int. J. Syst. Evol. Microbiol.">
        <title>The Global Catalogue of Microorganisms (GCM) 10K type strain sequencing project: providing services to taxonomists for standard genome sequencing and annotation.</title>
        <authorList>
            <consortium name="The Broad Institute Genomics Platform"/>
            <consortium name="The Broad Institute Genome Sequencing Center for Infectious Disease"/>
            <person name="Wu L."/>
            <person name="Ma J."/>
        </authorList>
    </citation>
    <scope>NUCLEOTIDE SEQUENCE [LARGE SCALE GENOMIC DNA]</scope>
    <source>
        <strain evidence="2">CGMCC 1.13574</strain>
    </source>
</reference>
<dbReference type="RefSeq" id="WP_377005056.1">
    <property type="nucleotide sequence ID" value="NZ_JBHSGG010000034.1"/>
</dbReference>
<proteinExistence type="predicted"/>
<evidence type="ECO:0000313" key="2">
    <source>
        <dbReference type="Proteomes" id="UP001595892"/>
    </source>
</evidence>
<dbReference type="InterPro" id="IPR013396">
    <property type="entry name" value="CRISPR-assoc_prot_Csy4"/>
</dbReference>
<dbReference type="EMBL" id="JBHSGG010000034">
    <property type="protein sequence ID" value="MFC4728986.1"/>
    <property type="molecule type" value="Genomic_DNA"/>
</dbReference>
<keyword evidence="2" id="KW-1185">Reference proteome</keyword>
<dbReference type="CDD" id="cd09739">
    <property type="entry name" value="Cas6_I-F"/>
    <property type="match status" value="1"/>
</dbReference>